<feature type="repeat" description="ANK" evidence="3">
    <location>
        <begin position="1951"/>
        <end position="1983"/>
    </location>
</feature>
<reference evidence="5" key="1">
    <citation type="submission" date="2018-11" db="EMBL/GenBank/DDBJ databases">
        <authorList>
            <person name="Alioto T."/>
            <person name="Alioto T."/>
        </authorList>
    </citation>
    <scope>NUCLEOTIDE SEQUENCE</scope>
</reference>
<feature type="non-terminal residue" evidence="5">
    <location>
        <position position="1"/>
    </location>
</feature>
<protein>
    <recommendedName>
        <fullName evidence="4">Ig-like domain-containing protein</fullName>
    </recommendedName>
</protein>
<dbReference type="PANTHER" id="PTHR24198:SF165">
    <property type="entry name" value="ANKYRIN REPEAT-CONTAINING PROTEIN-RELATED"/>
    <property type="match status" value="1"/>
</dbReference>
<dbReference type="OrthoDB" id="194358at2759"/>
<feature type="repeat" description="ANK" evidence="3">
    <location>
        <begin position="2189"/>
        <end position="2221"/>
    </location>
</feature>
<dbReference type="InterPro" id="IPR036179">
    <property type="entry name" value="Ig-like_dom_sf"/>
</dbReference>
<dbReference type="PRINTS" id="PR01415">
    <property type="entry name" value="ANKYRIN"/>
</dbReference>
<feature type="repeat" description="ANK" evidence="3">
    <location>
        <begin position="2050"/>
        <end position="2083"/>
    </location>
</feature>
<feature type="repeat" description="ANK" evidence="3">
    <location>
        <begin position="1585"/>
        <end position="1617"/>
    </location>
</feature>
<dbReference type="SUPFAM" id="SSF52540">
    <property type="entry name" value="P-loop containing nucleoside triphosphate hydrolases"/>
    <property type="match status" value="1"/>
</dbReference>
<comment type="caution">
    <text evidence="5">The sequence shown here is derived from an EMBL/GenBank/DDBJ whole genome shotgun (WGS) entry which is preliminary data.</text>
</comment>
<dbReference type="Gene3D" id="2.60.40.10">
    <property type="entry name" value="Immunoglobulins"/>
    <property type="match status" value="2"/>
</dbReference>
<feature type="repeat" description="ANK" evidence="3">
    <location>
        <begin position="1918"/>
        <end position="1950"/>
    </location>
</feature>
<dbReference type="PROSITE" id="PS50088">
    <property type="entry name" value="ANK_REPEAT"/>
    <property type="match status" value="32"/>
</dbReference>
<feature type="repeat" description="ANK" evidence="3">
    <location>
        <begin position="1114"/>
        <end position="1146"/>
    </location>
</feature>
<feature type="repeat" description="ANK" evidence="3">
    <location>
        <begin position="1147"/>
        <end position="1179"/>
    </location>
</feature>
<evidence type="ECO:0000313" key="6">
    <source>
        <dbReference type="Proteomes" id="UP000596742"/>
    </source>
</evidence>
<evidence type="ECO:0000313" key="5">
    <source>
        <dbReference type="EMBL" id="VDI29598.1"/>
    </source>
</evidence>
<dbReference type="Pfam" id="PF00023">
    <property type="entry name" value="Ank"/>
    <property type="match status" value="4"/>
</dbReference>
<dbReference type="InterPro" id="IPR049050">
    <property type="entry name" value="nSTAND3"/>
</dbReference>
<dbReference type="SUPFAM" id="SSF48726">
    <property type="entry name" value="Immunoglobulin"/>
    <property type="match status" value="2"/>
</dbReference>
<evidence type="ECO:0000256" key="1">
    <source>
        <dbReference type="ARBA" id="ARBA00022737"/>
    </source>
</evidence>
<feature type="repeat" description="ANK" evidence="3">
    <location>
        <begin position="1886"/>
        <end position="1918"/>
    </location>
</feature>
<dbReference type="SUPFAM" id="SSF48403">
    <property type="entry name" value="Ankyrin repeat"/>
    <property type="match status" value="5"/>
</dbReference>
<feature type="repeat" description="ANK" evidence="3">
    <location>
        <begin position="2153"/>
        <end position="2185"/>
    </location>
</feature>
<keyword evidence="2 3" id="KW-0040">ANK repeat</keyword>
<feature type="repeat" description="ANK" evidence="3">
    <location>
        <begin position="1312"/>
        <end position="1344"/>
    </location>
</feature>
<feature type="repeat" description="ANK" evidence="3">
    <location>
        <begin position="1552"/>
        <end position="1584"/>
    </location>
</feature>
<sequence>LGAGLEKVDNSLSPVKKQDQTSYMNCFVINLYDRKQSQWNTKTHLTDDPLYISSDGIVRFDLFVEERNTYSVVKYRIHNRQTYQLMIESLTEVEAGNYTCQIYLPNQNYEELPRMFRSVTIQIAPYITAASAATITVQEGENVTLVCEAYGYPLPNITWTRGDGSPLPHGGLQLINGLYIITKVNATDRGLFICTADNNVKPHASYSVRLKVLFAPYCAAVQDTVGQDSDRMFHATLECLVSAEPRAEVVWYKENRTTLINEQILDNDKYTLGQQHDERLKADEKWYTLKIKNVVRSDYRGTPDVMDLEKDQLNYVRLIYLLNVVSPKAVRVVFNREIHPTKLTKHLNKSKIKLQGNKQFISKTQWNLIYPSYGEPDPDSEKFDITLMVFVLRHLTDIKIYDELPLIHDKSEATAISRLKFYRNAYSHNSNGSVTRKEYANLVHVIVENICVLDPRLKSDCDKILAEEFVERLRADPILYNFLQTHASSIMITRQLSEEKGRPKKNEWKKKLTKFYYSEDTKAVEKLVSSNQIILISGLSGSGKSAIAFHIALNLEDKQEYDLIPVSTCADITSVINPCQKQVFVFDDVFGTSSFDAYRINCWQNSMNNVYDTFIAKTKTKIILTCRSDIYKGIKERGLEGIISNCSIYEMQGLTLKEKKEIAKLYLPMERLPEDATIEKYQIFPLLCSLWFDKTSQPIPFGEIDLLKESDESYLALAFLIVFNNKLNVSLTYDNYRIIMQDLYPHRMDYPPSQQKIWEILSNHCYIKKESCFSFIHDKIFDEASQQIGMKFVKCIIEHGNSSFISSKLRLESLKTIHSKEILSIPIEFEDAFFTRTIRDLREGMNWDVLGSNQTHIKDYRVKLITQLKNSELSLQKTLKDGSTALHVVAAHGYYDLTQFFLEVEASMKESVDNTGRTPLHYAACYGKNQIVNLLLKNGSLINAKDCNNVTPLMLSCYNRHMPVVKEMLDNNADINCENEYRWSALHIACFKGLKCIVELILKRNCKTLDSKISTGATPLYLACEIGNEVIATILLQNKAEVNYGSCTGSTPLYIASQKGHIGLVKLLLKFGASVHINTINGFTPLHAAVLAHNTDIVQLLLSHDALVNTVGGERIISLHLACENGDQAMIDFLIKNAAEIETADMFGETALFKACTHGFENIVEYLTSKGASVNQGNKQGRTPLHVSCAADNKSMCYLLLKKGALINQVDIEGQTPLYETCKMGFESICNILIENDAIINQGNIHNSTPLHISCLHRHYGIVELLLESNATINQCDTNGNNPLHYVCEHGLIKLAKRFCERHALINQCNYRGETPLHLACRRGQLHIVNYLLEQNCAVNHNDVDGTTPLHTACHYNYKEIVEKLMPLSKLNTRNSNGETALSIACKKCFDSTDIVKLLCYDSNGCQNDISVNIYNNEGMTPLHIACNSGNADLVELLLKLRANIDLRNNKGETCILMVCKSGIMHIAKLLIKCNANVNIEDKLKKTPLSVALKSHNANLINLLQRHNAKDYRIQEKEDELRTACREENEEKVVGILEITPDYDCINKDDIHGWTPLHVACMMQNTNIVNLLLTKHADINKITNTGATPLYLASFYGRKKIVEILISNRADINKCNLNRFSPLHISCYFGYKAICTTLLQTGSDKNCEDNDHETPLSIACEMGHCEIVELLLENEVRLDKKNGDGNAPIHIACIKGHTNIVERMILINRSIVNLPNIKGSTPLHISCQKGHLEIVRVLLTNNALLSLTDEGNCVPFFLACVNGRTEIVEEILNLQNGPSVNEHFQNDLVPLHVACSYGHQELTEILLNWKDIEVEIRDINGMTALYMACQSDNIKLTNLLLDHKAISTQSDIRGITPLHIACIQSNADMVDLLLKFDGLIKRKIKGEATPLYYACQKSNIEIAQLLLVKGVDVDDGNNNCTPLQMACLNGNYQLVQILVQYKANLNKSDDEGRTPLYLACSEGHKKVANLLLSNNANVNKWDTSMQTPIFISSKEGHSDVIDVLTKYNADINQPNKDGTRPLHAACENNHTEVVAVLLKNNAGINNINTHNETPLHIASGKGYVKIVQELLKKDSIDINIRNISGNTPLHNACMIANIKVVELLLQAKPEVGLANNDNNTALYIACQRNLYPIVSLLLKYTGSVDVETRSSTSMLTPLHVVCIQGNVDIVRLILEYVNDVKSMDILCLEGYNSLHYAIIKRHIEIVNLLRKKGEELLQKTKS</sequence>
<dbReference type="InterPro" id="IPR027417">
    <property type="entry name" value="P-loop_NTPase"/>
</dbReference>
<feature type="repeat" description="ANK" evidence="3">
    <location>
        <begin position="915"/>
        <end position="947"/>
    </location>
</feature>
<proteinExistence type="predicted"/>
<feature type="repeat" description="ANK" evidence="3">
    <location>
        <begin position="1180"/>
        <end position="1212"/>
    </location>
</feature>
<feature type="repeat" description="ANK" evidence="3">
    <location>
        <begin position="1451"/>
        <end position="1483"/>
    </location>
</feature>
<dbReference type="Pfam" id="PF13927">
    <property type="entry name" value="Ig_3"/>
    <property type="match status" value="1"/>
</dbReference>
<dbReference type="Proteomes" id="UP000596742">
    <property type="component" value="Unassembled WGS sequence"/>
</dbReference>
<dbReference type="InterPro" id="IPR003599">
    <property type="entry name" value="Ig_sub"/>
</dbReference>
<evidence type="ECO:0000259" key="4">
    <source>
        <dbReference type="PROSITE" id="PS50835"/>
    </source>
</evidence>
<feature type="repeat" description="ANK" evidence="3">
    <location>
        <begin position="1048"/>
        <end position="1080"/>
    </location>
</feature>
<dbReference type="Gene3D" id="1.25.40.20">
    <property type="entry name" value="Ankyrin repeat-containing domain"/>
    <property type="match status" value="8"/>
</dbReference>
<feature type="repeat" description="ANK" evidence="3">
    <location>
        <begin position="2017"/>
        <end position="2049"/>
    </location>
</feature>
<evidence type="ECO:0000256" key="2">
    <source>
        <dbReference type="ARBA" id="ARBA00023043"/>
    </source>
</evidence>
<feature type="repeat" description="ANK" evidence="3">
    <location>
        <begin position="1984"/>
        <end position="2016"/>
    </location>
</feature>
<feature type="repeat" description="ANK" evidence="3">
    <location>
        <begin position="2117"/>
        <end position="2149"/>
    </location>
</feature>
<dbReference type="Pfam" id="PF13606">
    <property type="entry name" value="Ank_3"/>
    <property type="match status" value="1"/>
</dbReference>
<feature type="domain" description="Ig-like" evidence="4">
    <location>
        <begin position="125"/>
        <end position="207"/>
    </location>
</feature>
<feature type="repeat" description="ANK" evidence="3">
    <location>
        <begin position="881"/>
        <end position="913"/>
    </location>
</feature>
<feature type="repeat" description="ANK" evidence="3">
    <location>
        <begin position="1015"/>
        <end position="1047"/>
    </location>
</feature>
<feature type="repeat" description="ANK" evidence="3">
    <location>
        <begin position="1418"/>
        <end position="1450"/>
    </location>
</feature>
<dbReference type="PROSITE" id="PS50297">
    <property type="entry name" value="ANK_REP_REGION"/>
    <property type="match status" value="25"/>
</dbReference>
<dbReference type="SMART" id="SM00408">
    <property type="entry name" value="IGc2"/>
    <property type="match status" value="1"/>
</dbReference>
<organism evidence="5 6">
    <name type="scientific">Mytilus galloprovincialis</name>
    <name type="common">Mediterranean mussel</name>
    <dbReference type="NCBI Taxonomy" id="29158"/>
    <lineage>
        <taxon>Eukaryota</taxon>
        <taxon>Metazoa</taxon>
        <taxon>Spiralia</taxon>
        <taxon>Lophotrochozoa</taxon>
        <taxon>Mollusca</taxon>
        <taxon>Bivalvia</taxon>
        <taxon>Autobranchia</taxon>
        <taxon>Pteriomorphia</taxon>
        <taxon>Mytilida</taxon>
        <taxon>Mytiloidea</taxon>
        <taxon>Mytilidae</taxon>
        <taxon>Mytilinae</taxon>
        <taxon>Mytilus</taxon>
    </lineage>
</organism>
<feature type="repeat" description="ANK" evidence="3">
    <location>
        <begin position="1651"/>
        <end position="1683"/>
    </location>
</feature>
<feature type="repeat" description="ANK" evidence="3">
    <location>
        <begin position="1618"/>
        <end position="1650"/>
    </location>
</feature>
<dbReference type="Pfam" id="PF12796">
    <property type="entry name" value="Ank_2"/>
    <property type="match status" value="11"/>
</dbReference>
<dbReference type="InterPro" id="IPR041249">
    <property type="entry name" value="HEPN_DZIP3"/>
</dbReference>
<dbReference type="InterPro" id="IPR003598">
    <property type="entry name" value="Ig_sub2"/>
</dbReference>
<feature type="repeat" description="ANK" evidence="3">
    <location>
        <begin position="2084"/>
        <end position="2116"/>
    </location>
</feature>
<feature type="repeat" description="ANK" evidence="3">
    <location>
        <begin position="1345"/>
        <end position="1366"/>
    </location>
</feature>
<gene>
    <name evidence="5" type="ORF">MGAL_10B012681</name>
</gene>
<dbReference type="PANTHER" id="PTHR24198">
    <property type="entry name" value="ANKYRIN REPEAT AND PROTEIN KINASE DOMAIN-CONTAINING PROTEIN"/>
    <property type="match status" value="1"/>
</dbReference>
<feature type="repeat" description="ANK" evidence="3">
    <location>
        <begin position="1718"/>
        <end position="1750"/>
    </location>
</feature>
<dbReference type="Pfam" id="PF20720">
    <property type="entry name" value="nSTAND3"/>
    <property type="match status" value="1"/>
</dbReference>
<dbReference type="InterPro" id="IPR036770">
    <property type="entry name" value="Ankyrin_rpt-contain_sf"/>
</dbReference>
<accession>A0A8B6E4J5</accession>
<feature type="repeat" description="ANK" evidence="3">
    <location>
        <begin position="1081"/>
        <end position="1113"/>
    </location>
</feature>
<evidence type="ECO:0000256" key="3">
    <source>
        <dbReference type="PROSITE-ProRule" id="PRU00023"/>
    </source>
</evidence>
<dbReference type="SMART" id="SM00248">
    <property type="entry name" value="ANK"/>
    <property type="match status" value="39"/>
</dbReference>
<dbReference type="Pfam" id="PF18738">
    <property type="entry name" value="HEPN_DZIP3"/>
    <property type="match status" value="1"/>
</dbReference>
<feature type="repeat" description="ANK" evidence="3">
    <location>
        <begin position="1853"/>
        <end position="1875"/>
    </location>
</feature>
<feature type="repeat" description="ANK" evidence="3">
    <location>
        <begin position="1684"/>
        <end position="1705"/>
    </location>
</feature>
<dbReference type="InterPro" id="IPR002110">
    <property type="entry name" value="Ankyrin_rpt"/>
</dbReference>
<dbReference type="InterPro" id="IPR013783">
    <property type="entry name" value="Ig-like_fold"/>
</dbReference>
<feature type="repeat" description="ANK" evidence="3">
    <location>
        <begin position="1820"/>
        <end position="1852"/>
    </location>
</feature>
<keyword evidence="6" id="KW-1185">Reference proteome</keyword>
<dbReference type="InterPro" id="IPR007110">
    <property type="entry name" value="Ig-like_dom"/>
</dbReference>
<feature type="repeat" description="ANK" evidence="3">
    <location>
        <begin position="948"/>
        <end position="980"/>
    </location>
</feature>
<dbReference type="PROSITE" id="PS50835">
    <property type="entry name" value="IG_LIKE"/>
    <property type="match status" value="1"/>
</dbReference>
<dbReference type="SMART" id="SM00409">
    <property type="entry name" value="IG"/>
    <property type="match status" value="2"/>
</dbReference>
<dbReference type="EMBL" id="UYJE01004603">
    <property type="protein sequence ID" value="VDI29598.1"/>
    <property type="molecule type" value="Genomic_DNA"/>
</dbReference>
<keyword evidence="1" id="KW-0677">Repeat</keyword>
<name>A0A8B6E4J5_MYTGA</name>
<feature type="repeat" description="ANK" evidence="3">
    <location>
        <begin position="1246"/>
        <end position="1278"/>
    </location>
</feature>